<dbReference type="PROSITE" id="PS51257">
    <property type="entry name" value="PROKAR_LIPOPROTEIN"/>
    <property type="match status" value="1"/>
</dbReference>
<evidence type="ECO:0000313" key="3">
    <source>
        <dbReference type="Proteomes" id="UP000504844"/>
    </source>
</evidence>
<evidence type="ECO:0000313" key="2">
    <source>
        <dbReference type="EMBL" id="QKJ65616.1"/>
    </source>
</evidence>
<keyword evidence="3" id="KW-1185">Reference proteome</keyword>
<evidence type="ECO:0000259" key="1">
    <source>
        <dbReference type="PROSITE" id="PS50914"/>
    </source>
</evidence>
<feature type="domain" description="BON" evidence="1">
    <location>
        <begin position="122"/>
        <end position="190"/>
    </location>
</feature>
<dbReference type="PROSITE" id="PS50914">
    <property type="entry name" value="BON"/>
    <property type="match status" value="2"/>
</dbReference>
<name>A0A6M8SQM9_9NEIS</name>
<dbReference type="KEGG" id="dee:HQN60_02035"/>
<sequence length="194" mass="20247">MKGRITAAILVASLGLSACVPLVVVSGIAVGAWIGSDPRKTVMIKDDADLSANISAKIIDRWKELAHVNVDTFNGAVLLVGELPSAAAQQEATTIAKSFPKTRKVYNETVVAPPSSAMDRLNDSQLTARVKSAVMLQVPDGASVHVQIVTERKVVYLLGLASPQIANQIANIAASVSGVAQVVKLIEPSLGTTP</sequence>
<organism evidence="2 3">
    <name type="scientific">Deefgea piscis</name>
    <dbReference type="NCBI Taxonomy" id="2739061"/>
    <lineage>
        <taxon>Bacteria</taxon>
        <taxon>Pseudomonadati</taxon>
        <taxon>Pseudomonadota</taxon>
        <taxon>Betaproteobacteria</taxon>
        <taxon>Neisseriales</taxon>
        <taxon>Chitinibacteraceae</taxon>
        <taxon>Deefgea</taxon>
    </lineage>
</organism>
<dbReference type="RefSeq" id="WP_173532126.1">
    <property type="nucleotide sequence ID" value="NZ_CP054143.1"/>
</dbReference>
<accession>A0A6M8SQM9</accession>
<dbReference type="AlphaFoldDB" id="A0A6M8SQM9"/>
<dbReference type="PANTHER" id="PTHR34606">
    <property type="entry name" value="BON DOMAIN-CONTAINING PROTEIN"/>
    <property type="match status" value="1"/>
</dbReference>
<protein>
    <submittedName>
        <fullName evidence="2">BON domain-containing protein</fullName>
    </submittedName>
</protein>
<feature type="domain" description="BON" evidence="1">
    <location>
        <begin position="46"/>
        <end position="113"/>
    </location>
</feature>
<reference evidence="2 3" key="1">
    <citation type="submission" date="2020-05" db="EMBL/GenBank/DDBJ databases">
        <title>Complete genome sequence of Deefgea sp. D17.</title>
        <authorList>
            <person name="Bae J.-W."/>
            <person name="Han J.E."/>
        </authorList>
    </citation>
    <scope>NUCLEOTIDE SEQUENCE [LARGE SCALE GENOMIC DNA]</scope>
    <source>
        <strain evidence="2 3">D17</strain>
    </source>
</reference>
<proteinExistence type="predicted"/>
<gene>
    <name evidence="2" type="ORF">HQN60_02035</name>
</gene>
<dbReference type="Pfam" id="PF04972">
    <property type="entry name" value="BON"/>
    <property type="match status" value="2"/>
</dbReference>
<dbReference type="Proteomes" id="UP000504844">
    <property type="component" value="Chromosome"/>
</dbReference>
<dbReference type="PANTHER" id="PTHR34606:SF4">
    <property type="entry name" value="OUTER MEMBRANE LIPOPROTEIN DOLP"/>
    <property type="match status" value="1"/>
</dbReference>
<dbReference type="InterPro" id="IPR007055">
    <property type="entry name" value="BON_dom"/>
</dbReference>
<dbReference type="InterPro" id="IPR051686">
    <property type="entry name" value="Lipoprotein_DolP"/>
</dbReference>
<dbReference type="EMBL" id="CP054143">
    <property type="protein sequence ID" value="QKJ65616.1"/>
    <property type="molecule type" value="Genomic_DNA"/>
</dbReference>